<dbReference type="Proteomes" id="UP000474565">
    <property type="component" value="Unassembled WGS sequence"/>
</dbReference>
<protein>
    <submittedName>
        <fullName evidence="8">Methyl-accepting chemotaxis protein</fullName>
    </submittedName>
</protein>
<dbReference type="AlphaFoldDB" id="A0A6L8MTU1"/>
<feature type="coiled-coil region" evidence="5">
    <location>
        <begin position="474"/>
        <end position="512"/>
    </location>
</feature>
<dbReference type="SMART" id="SM00283">
    <property type="entry name" value="MA"/>
    <property type="match status" value="1"/>
</dbReference>
<evidence type="ECO:0000256" key="1">
    <source>
        <dbReference type="ARBA" id="ARBA00004370"/>
    </source>
</evidence>
<dbReference type="GO" id="GO:0005886">
    <property type="term" value="C:plasma membrane"/>
    <property type="evidence" value="ECO:0007669"/>
    <property type="project" value="TreeGrafter"/>
</dbReference>
<dbReference type="GO" id="GO:0006935">
    <property type="term" value="P:chemotaxis"/>
    <property type="evidence" value="ECO:0007669"/>
    <property type="project" value="InterPro"/>
</dbReference>
<name>A0A6L8MTU1_9BURK</name>
<evidence type="ECO:0000313" key="9">
    <source>
        <dbReference type="Proteomes" id="UP000474565"/>
    </source>
</evidence>
<accession>A0A6L8MTU1</accession>
<evidence type="ECO:0000256" key="3">
    <source>
        <dbReference type="ARBA" id="ARBA00029447"/>
    </source>
</evidence>
<dbReference type="PROSITE" id="PS50111">
    <property type="entry name" value="CHEMOTAXIS_TRANSDUC_2"/>
    <property type="match status" value="1"/>
</dbReference>
<gene>
    <name evidence="8" type="ORF">GTP44_26320</name>
</gene>
<keyword evidence="2" id="KW-0488">Methylation</keyword>
<comment type="caution">
    <text evidence="8">The sequence shown here is derived from an EMBL/GenBank/DDBJ whole genome shotgun (WGS) entry which is preliminary data.</text>
</comment>
<keyword evidence="6" id="KW-1133">Transmembrane helix</keyword>
<dbReference type="PRINTS" id="PR00260">
    <property type="entry name" value="CHEMTRNSDUCR"/>
</dbReference>
<keyword evidence="6" id="KW-0812">Transmembrane</keyword>
<dbReference type="CDD" id="cd11386">
    <property type="entry name" value="MCP_signal"/>
    <property type="match status" value="1"/>
</dbReference>
<feature type="domain" description="Methyl-accepting transducer" evidence="7">
    <location>
        <begin position="274"/>
        <end position="503"/>
    </location>
</feature>
<evidence type="ECO:0000313" key="8">
    <source>
        <dbReference type="EMBL" id="MYM85436.1"/>
    </source>
</evidence>
<comment type="similarity">
    <text evidence="3">Belongs to the methyl-accepting chemotaxis (MCP) protein family.</text>
</comment>
<sequence length="536" mass="56359">MKFSTMGLARRFALLMAIIVAGFALYGTWSFYVLNQLKVNGPIYQRVVQGKDLIADILPPPEYIIESYLVALQAMSAQPAERKALIDNLKSLKTDYDTRHDFWSKEVLEDDIKDLLLNGADKPAQAFYQTSFTQFVPALEKDDTAAASAALNDMKQHYSAHRAAINKLVERATKRNADDEADAKTKIASSSAIMLVILLGSVGLTAAVLYALARSLIVQLGGEPRDAAKIARSIASGDLGVTIHTAPRDEESLLAAMKAMQGGLIDIVGQIRGGTGTIASASVQIASGNQDLSARTEAQAAALEQTTSSVKALADAVQHNAGNARQAQQLALSASDVAVRGGAVVSKVVDTMGAINSSSKKIVDIIAVIDGIAFQTNILALNAAVEAARAGEQGRGFAVVATEVRNLAQRSSAAAKEIKTLIDNSVQTVDAGAQLVNQAGVTMAEVVDSVRRVTDIISDISAASEEQTSGIAQISEAIRQLDDVTQQNAALVEEAAAAALSMQDQAQHLEQSVSIFKLSGAAAAPLARASRLALPA</sequence>
<dbReference type="GO" id="GO:0007165">
    <property type="term" value="P:signal transduction"/>
    <property type="evidence" value="ECO:0007669"/>
    <property type="project" value="UniProtKB-KW"/>
</dbReference>
<dbReference type="FunFam" id="1.10.287.950:FF:000001">
    <property type="entry name" value="Methyl-accepting chemotaxis sensory transducer"/>
    <property type="match status" value="1"/>
</dbReference>
<dbReference type="EMBL" id="WWCP01000068">
    <property type="protein sequence ID" value="MYM85436.1"/>
    <property type="molecule type" value="Genomic_DNA"/>
</dbReference>
<keyword evidence="6" id="KW-0472">Membrane</keyword>
<proteinExistence type="inferred from homology"/>
<evidence type="ECO:0000256" key="6">
    <source>
        <dbReference type="SAM" id="Phobius"/>
    </source>
</evidence>
<evidence type="ECO:0000256" key="5">
    <source>
        <dbReference type="SAM" id="Coils"/>
    </source>
</evidence>
<dbReference type="SUPFAM" id="SSF58104">
    <property type="entry name" value="Methyl-accepting chemotaxis protein (MCP) signaling domain"/>
    <property type="match status" value="1"/>
</dbReference>
<keyword evidence="4" id="KW-0807">Transducer</keyword>
<dbReference type="Pfam" id="PF00015">
    <property type="entry name" value="MCPsignal"/>
    <property type="match status" value="1"/>
</dbReference>
<feature type="transmembrane region" description="Helical" evidence="6">
    <location>
        <begin position="192"/>
        <end position="213"/>
    </location>
</feature>
<dbReference type="Gene3D" id="1.10.287.950">
    <property type="entry name" value="Methyl-accepting chemotaxis protein"/>
    <property type="match status" value="1"/>
</dbReference>
<evidence type="ECO:0000256" key="4">
    <source>
        <dbReference type="PROSITE-ProRule" id="PRU00284"/>
    </source>
</evidence>
<dbReference type="InterPro" id="IPR004089">
    <property type="entry name" value="MCPsignal_dom"/>
</dbReference>
<dbReference type="InterPro" id="IPR051310">
    <property type="entry name" value="MCP_chemotaxis"/>
</dbReference>
<organism evidence="8 9">
    <name type="scientific">Duganella lactea</name>
    <dbReference type="NCBI Taxonomy" id="2692173"/>
    <lineage>
        <taxon>Bacteria</taxon>
        <taxon>Pseudomonadati</taxon>
        <taxon>Pseudomonadota</taxon>
        <taxon>Betaproteobacteria</taxon>
        <taxon>Burkholderiales</taxon>
        <taxon>Oxalobacteraceae</taxon>
        <taxon>Telluria group</taxon>
        <taxon>Duganella</taxon>
    </lineage>
</organism>
<feature type="transmembrane region" description="Helical" evidence="6">
    <location>
        <begin position="12"/>
        <end position="34"/>
    </location>
</feature>
<dbReference type="PANTHER" id="PTHR43531">
    <property type="entry name" value="PROTEIN ICFG"/>
    <property type="match status" value="1"/>
</dbReference>
<reference evidence="8 9" key="1">
    <citation type="submission" date="2019-12" db="EMBL/GenBank/DDBJ databases">
        <title>Novel species isolated from a subtropical stream in China.</title>
        <authorList>
            <person name="Lu H."/>
        </authorList>
    </citation>
    <scope>NUCLEOTIDE SEQUENCE [LARGE SCALE GENOMIC DNA]</scope>
    <source>
        <strain evidence="8 9">FT50W</strain>
    </source>
</reference>
<dbReference type="PANTHER" id="PTHR43531:SF14">
    <property type="entry name" value="METHYL-ACCEPTING CHEMOTAXIS PROTEIN I-RELATED"/>
    <property type="match status" value="1"/>
</dbReference>
<dbReference type="GO" id="GO:0004888">
    <property type="term" value="F:transmembrane signaling receptor activity"/>
    <property type="evidence" value="ECO:0007669"/>
    <property type="project" value="InterPro"/>
</dbReference>
<dbReference type="RefSeq" id="WP_161021728.1">
    <property type="nucleotide sequence ID" value="NZ_WWCP01000068.1"/>
</dbReference>
<dbReference type="InterPro" id="IPR004090">
    <property type="entry name" value="Chemotax_Me-accpt_rcpt"/>
</dbReference>
<keyword evidence="5" id="KW-0175">Coiled coil</keyword>
<comment type="subcellular location">
    <subcellularLocation>
        <location evidence="1">Membrane</location>
    </subcellularLocation>
</comment>
<evidence type="ECO:0000259" key="7">
    <source>
        <dbReference type="PROSITE" id="PS50111"/>
    </source>
</evidence>
<evidence type="ECO:0000256" key="2">
    <source>
        <dbReference type="ARBA" id="ARBA00022481"/>
    </source>
</evidence>